<evidence type="ECO:0000313" key="3">
    <source>
        <dbReference type="Proteomes" id="UP000765509"/>
    </source>
</evidence>
<feature type="region of interest" description="Disordered" evidence="1">
    <location>
        <begin position="45"/>
        <end position="111"/>
    </location>
</feature>
<feature type="compositionally biased region" description="Polar residues" evidence="1">
    <location>
        <begin position="64"/>
        <end position="79"/>
    </location>
</feature>
<evidence type="ECO:0000256" key="1">
    <source>
        <dbReference type="SAM" id="MobiDB-lite"/>
    </source>
</evidence>
<sequence length="111" mass="13232">MTSYLKSRAFCIGRALRMMDSIFLQRQGKKDKELVEEQNSFIHRPEERVVNDPNFRERRPSGIKQLQTRFRSVQRQAQRTSEDAERSQEQSRQGQRQIQLAQTLPKRVQDL</sequence>
<keyword evidence="3" id="KW-1185">Reference proteome</keyword>
<feature type="compositionally biased region" description="Basic and acidic residues" evidence="1">
    <location>
        <begin position="45"/>
        <end position="60"/>
    </location>
</feature>
<feature type="compositionally biased region" description="Low complexity" evidence="1">
    <location>
        <begin position="90"/>
        <end position="102"/>
    </location>
</feature>
<accession>A0A9Q3CBI0</accession>
<dbReference type="EMBL" id="AVOT02006048">
    <property type="protein sequence ID" value="MBW0480637.1"/>
    <property type="molecule type" value="Genomic_DNA"/>
</dbReference>
<feature type="compositionally biased region" description="Basic and acidic residues" evidence="1">
    <location>
        <begin position="80"/>
        <end position="89"/>
    </location>
</feature>
<evidence type="ECO:0000313" key="2">
    <source>
        <dbReference type="EMBL" id="MBW0480637.1"/>
    </source>
</evidence>
<organism evidence="2 3">
    <name type="scientific">Austropuccinia psidii MF-1</name>
    <dbReference type="NCBI Taxonomy" id="1389203"/>
    <lineage>
        <taxon>Eukaryota</taxon>
        <taxon>Fungi</taxon>
        <taxon>Dikarya</taxon>
        <taxon>Basidiomycota</taxon>
        <taxon>Pucciniomycotina</taxon>
        <taxon>Pucciniomycetes</taxon>
        <taxon>Pucciniales</taxon>
        <taxon>Sphaerophragmiaceae</taxon>
        <taxon>Austropuccinia</taxon>
    </lineage>
</organism>
<dbReference type="Proteomes" id="UP000765509">
    <property type="component" value="Unassembled WGS sequence"/>
</dbReference>
<protein>
    <submittedName>
        <fullName evidence="2">Uncharacterized protein</fullName>
    </submittedName>
</protein>
<gene>
    <name evidence="2" type="ORF">O181_020352</name>
</gene>
<comment type="caution">
    <text evidence="2">The sequence shown here is derived from an EMBL/GenBank/DDBJ whole genome shotgun (WGS) entry which is preliminary data.</text>
</comment>
<dbReference type="AlphaFoldDB" id="A0A9Q3CBI0"/>
<reference evidence="2" key="1">
    <citation type="submission" date="2021-03" db="EMBL/GenBank/DDBJ databases">
        <title>Draft genome sequence of rust myrtle Austropuccinia psidii MF-1, a brazilian biotype.</title>
        <authorList>
            <person name="Quecine M.C."/>
            <person name="Pachon D.M.R."/>
            <person name="Bonatelli M.L."/>
            <person name="Correr F.H."/>
            <person name="Franceschini L.M."/>
            <person name="Leite T.F."/>
            <person name="Margarido G.R.A."/>
            <person name="Almeida C.A."/>
            <person name="Ferrarezi J.A."/>
            <person name="Labate C.A."/>
        </authorList>
    </citation>
    <scope>NUCLEOTIDE SEQUENCE</scope>
    <source>
        <strain evidence="2">MF-1</strain>
    </source>
</reference>
<proteinExistence type="predicted"/>
<name>A0A9Q3CBI0_9BASI</name>